<comment type="caution">
    <text evidence="3">The sequence shown here is derived from an EMBL/GenBank/DDBJ whole genome shotgun (WGS) entry which is preliminary data.</text>
</comment>
<keyword evidence="4" id="KW-1185">Reference proteome</keyword>
<keyword evidence="2" id="KW-0732">Signal</keyword>
<feature type="transmembrane region" description="Helical" evidence="1">
    <location>
        <begin position="34"/>
        <end position="55"/>
    </location>
</feature>
<dbReference type="EMBL" id="JARXRM010000046">
    <property type="protein sequence ID" value="MDH5825004.1"/>
    <property type="molecule type" value="Genomic_DNA"/>
</dbReference>
<evidence type="ECO:0000313" key="4">
    <source>
        <dbReference type="Proteomes" id="UP001156940"/>
    </source>
</evidence>
<keyword evidence="1" id="KW-1133">Transmembrane helix</keyword>
<name>A0ABT6JE50_9GAMM</name>
<evidence type="ECO:0000256" key="1">
    <source>
        <dbReference type="SAM" id="Phobius"/>
    </source>
</evidence>
<gene>
    <name evidence="3" type="ORF">QFW77_18715</name>
</gene>
<evidence type="ECO:0000256" key="2">
    <source>
        <dbReference type="SAM" id="SignalP"/>
    </source>
</evidence>
<proteinExistence type="predicted"/>
<dbReference type="RefSeq" id="WP_280576395.1">
    <property type="nucleotide sequence ID" value="NZ_JARXRM010000046.1"/>
</dbReference>
<feature type="chain" id="PRO_5045840885" description="Cardiolipin synthase N-terminal domain-containing protein" evidence="2">
    <location>
        <begin position="19"/>
        <end position="102"/>
    </location>
</feature>
<keyword evidence="1" id="KW-0472">Membrane</keyword>
<keyword evidence="1" id="KW-0812">Transmembrane</keyword>
<reference evidence="3 4" key="1">
    <citation type="submission" date="2023-04" db="EMBL/GenBank/DDBJ databases">
        <title>Luteimonas endophyticus RD2P54.</title>
        <authorList>
            <person name="Sun J.-Q."/>
        </authorList>
    </citation>
    <scope>NUCLEOTIDE SEQUENCE [LARGE SCALE GENOMIC DNA]</scope>
    <source>
        <strain evidence="3 4">RD2P54</strain>
    </source>
</reference>
<protein>
    <recommendedName>
        <fullName evidence="5">Cardiolipin synthase N-terminal domain-containing protein</fullName>
    </recommendedName>
</protein>
<dbReference type="Proteomes" id="UP001156940">
    <property type="component" value="Unassembled WGS sequence"/>
</dbReference>
<evidence type="ECO:0008006" key="5">
    <source>
        <dbReference type="Google" id="ProtNLM"/>
    </source>
</evidence>
<organism evidence="3 4">
    <name type="scientific">Luteimonas endophytica</name>
    <dbReference type="NCBI Taxonomy" id="3042023"/>
    <lineage>
        <taxon>Bacteria</taxon>
        <taxon>Pseudomonadati</taxon>
        <taxon>Pseudomonadota</taxon>
        <taxon>Gammaproteobacteria</taxon>
        <taxon>Lysobacterales</taxon>
        <taxon>Lysobacteraceae</taxon>
        <taxon>Luteimonas</taxon>
    </lineage>
</organism>
<sequence>MDWTIVALLALLALNAFASVAVLRDPVATGGRRTAQLAIVWLVPVVGAVVCAAVVSVHARDERPVPTPPPFADGAGGGQAHATTAAGDCGGFGADGGGCGGD</sequence>
<feature type="signal peptide" evidence="2">
    <location>
        <begin position="1"/>
        <end position="18"/>
    </location>
</feature>
<accession>A0ABT6JE50</accession>
<evidence type="ECO:0000313" key="3">
    <source>
        <dbReference type="EMBL" id="MDH5825004.1"/>
    </source>
</evidence>